<dbReference type="Gene3D" id="3.40.50.300">
    <property type="entry name" value="P-loop containing nucleotide triphosphate hydrolases"/>
    <property type="match status" value="3"/>
</dbReference>
<evidence type="ECO:0000313" key="11">
    <source>
        <dbReference type="EMBL" id="MDT0330019.1"/>
    </source>
</evidence>
<protein>
    <recommendedName>
        <fullName evidence="7">DNA 3'-5' helicase</fullName>
        <ecNumber evidence="7">5.6.2.4</ecNumber>
    </recommendedName>
</protein>
<evidence type="ECO:0000256" key="1">
    <source>
        <dbReference type="ARBA" id="ARBA00022741"/>
    </source>
</evidence>
<dbReference type="SUPFAM" id="SSF52540">
    <property type="entry name" value="P-loop containing nucleoside triphosphate hydrolases"/>
    <property type="match status" value="1"/>
</dbReference>
<dbReference type="PANTHER" id="PTHR11070">
    <property type="entry name" value="UVRD / RECB / PCRA DNA HELICASE FAMILY MEMBER"/>
    <property type="match status" value="1"/>
</dbReference>
<proteinExistence type="predicted"/>
<sequence>MPQLALSKQFFASGEYDELPPVARKNVRLAMEKFRILTHAELKADKGLNFKNPQGRRSRSIFTFKVDNFYRGVVLAPESGDSYLLLKVLPHDPAYDWANKQEAGVNRLTGAVEIWDAEGLERLTPDLEEQAAPTTPGQRLFAHVSDGDLTILGISAEVLRAARTVVDADALATLVPFLPEDQCEVLQYLAAGFGADEVWRDIVAHRPTRGADTDLDTAIRNTPTRVKLVSGLDELEEILSQPFVAWRTFLHPAQRKVAYKASYPGSHQVTGGPGTGKTVVAMHRVKHLLSYLRPGERILLTTFTNTLAAALRTGIGQLVDDPRLLDRLEISTVNAQASKVLTEANDGRAPRFLTDAQELDRWRRITTDRGLGWNAEFLQQEYRHVILAQRLDTLEEYLGASRTGRGSRLNAAQREQVWGTVTAFTEGLDEDGKETHLRGCDLAARGLEGAGPLFRHIVVDEAQDLHPAQWRFLRAAVAPKPDDLFIAGDPHQRIYDAKVSLKALGINVVGRSQRLRRNYRSTQQILTWSQPLLAGGKVEALADGGTESLAGYRSALQGPAPTAHAAADPNGEMDALVERVRDWIGSGIEPSSVAVAVRFGWVGRKAAVALADAGIETCGLREADDDTPGVRVGTMHSLKGLEFRCVAAVGVSDGAVPFPKAVTPAEVDELQHRTDLMAERCLLFVACTRARDHLYVSWHGAPSPFLAEAGIA</sequence>
<organism evidence="11 12">
    <name type="scientific">Nocardiopsis lambiniae</name>
    <dbReference type="NCBI Taxonomy" id="3075539"/>
    <lineage>
        <taxon>Bacteria</taxon>
        <taxon>Bacillati</taxon>
        <taxon>Actinomycetota</taxon>
        <taxon>Actinomycetes</taxon>
        <taxon>Streptosporangiales</taxon>
        <taxon>Nocardiopsidaceae</taxon>
        <taxon>Nocardiopsis</taxon>
    </lineage>
</organism>
<comment type="catalytic activity">
    <reaction evidence="8">
        <text>ATP + H2O = ADP + phosphate + H(+)</text>
        <dbReference type="Rhea" id="RHEA:13065"/>
        <dbReference type="ChEBI" id="CHEBI:15377"/>
        <dbReference type="ChEBI" id="CHEBI:15378"/>
        <dbReference type="ChEBI" id="CHEBI:30616"/>
        <dbReference type="ChEBI" id="CHEBI:43474"/>
        <dbReference type="ChEBI" id="CHEBI:456216"/>
        <dbReference type="EC" id="5.6.2.4"/>
    </reaction>
</comment>
<evidence type="ECO:0000256" key="9">
    <source>
        <dbReference type="PROSITE-ProRule" id="PRU00560"/>
    </source>
</evidence>
<keyword evidence="5" id="KW-0413">Isomerase</keyword>
<dbReference type="Proteomes" id="UP001183390">
    <property type="component" value="Unassembled WGS sequence"/>
</dbReference>
<gene>
    <name evidence="11" type="ORF">RM479_16530</name>
</gene>
<evidence type="ECO:0000256" key="7">
    <source>
        <dbReference type="ARBA" id="ARBA00034808"/>
    </source>
</evidence>
<dbReference type="PANTHER" id="PTHR11070:SF45">
    <property type="entry name" value="DNA 3'-5' HELICASE"/>
    <property type="match status" value="1"/>
</dbReference>
<dbReference type="InterPro" id="IPR000212">
    <property type="entry name" value="DNA_helicase_UvrD/REP"/>
</dbReference>
<dbReference type="Pfam" id="PF13361">
    <property type="entry name" value="UvrD_C"/>
    <property type="match status" value="1"/>
</dbReference>
<dbReference type="RefSeq" id="WP_311512612.1">
    <property type="nucleotide sequence ID" value="NZ_JAVREP010000010.1"/>
</dbReference>
<feature type="binding site" evidence="9">
    <location>
        <begin position="271"/>
        <end position="278"/>
    </location>
    <ligand>
        <name>ATP</name>
        <dbReference type="ChEBI" id="CHEBI:30616"/>
    </ligand>
</feature>
<keyword evidence="3 9" id="KW-0347">Helicase</keyword>
<dbReference type="EMBL" id="JAVREP010000010">
    <property type="protein sequence ID" value="MDT0330019.1"/>
    <property type="molecule type" value="Genomic_DNA"/>
</dbReference>
<evidence type="ECO:0000256" key="3">
    <source>
        <dbReference type="ARBA" id="ARBA00022806"/>
    </source>
</evidence>
<reference evidence="12" key="1">
    <citation type="submission" date="2023-07" db="EMBL/GenBank/DDBJ databases">
        <title>30 novel species of actinomycetes from the DSMZ collection.</title>
        <authorList>
            <person name="Nouioui I."/>
        </authorList>
    </citation>
    <scope>NUCLEOTIDE SEQUENCE [LARGE SCALE GENOMIC DNA]</scope>
    <source>
        <strain evidence="12">DSM 44743</strain>
    </source>
</reference>
<evidence type="ECO:0000256" key="4">
    <source>
        <dbReference type="ARBA" id="ARBA00022840"/>
    </source>
</evidence>
<evidence type="ECO:0000256" key="6">
    <source>
        <dbReference type="ARBA" id="ARBA00034617"/>
    </source>
</evidence>
<dbReference type="InterPro" id="IPR014016">
    <property type="entry name" value="UvrD-like_ATP-bd"/>
</dbReference>
<evidence type="ECO:0000313" key="12">
    <source>
        <dbReference type="Proteomes" id="UP001183390"/>
    </source>
</evidence>
<dbReference type="InterPro" id="IPR027417">
    <property type="entry name" value="P-loop_NTPase"/>
</dbReference>
<name>A0ABU2MBG6_9ACTN</name>
<accession>A0ABU2MBG6</accession>
<keyword evidence="4 9" id="KW-0067">ATP-binding</keyword>
<evidence type="ECO:0000256" key="8">
    <source>
        <dbReference type="ARBA" id="ARBA00048988"/>
    </source>
</evidence>
<comment type="caution">
    <text evidence="11">The sequence shown here is derived from an EMBL/GenBank/DDBJ whole genome shotgun (WGS) entry which is preliminary data.</text>
</comment>
<dbReference type="InterPro" id="IPR014017">
    <property type="entry name" value="DNA_helicase_UvrD-like_C"/>
</dbReference>
<evidence type="ECO:0000256" key="2">
    <source>
        <dbReference type="ARBA" id="ARBA00022801"/>
    </source>
</evidence>
<evidence type="ECO:0000259" key="10">
    <source>
        <dbReference type="PROSITE" id="PS51198"/>
    </source>
</evidence>
<dbReference type="Pfam" id="PF13245">
    <property type="entry name" value="AAA_19"/>
    <property type="match status" value="1"/>
</dbReference>
<feature type="domain" description="UvrD-like helicase ATP-binding" evidence="10">
    <location>
        <begin position="250"/>
        <end position="522"/>
    </location>
</feature>
<evidence type="ECO:0000256" key="5">
    <source>
        <dbReference type="ARBA" id="ARBA00023235"/>
    </source>
</evidence>
<keyword evidence="1 9" id="KW-0547">Nucleotide-binding</keyword>
<keyword evidence="2 9" id="KW-0378">Hydrolase</keyword>
<keyword evidence="12" id="KW-1185">Reference proteome</keyword>
<dbReference type="PROSITE" id="PS51198">
    <property type="entry name" value="UVRD_HELICASE_ATP_BIND"/>
    <property type="match status" value="1"/>
</dbReference>
<dbReference type="EC" id="5.6.2.4" evidence="7"/>
<comment type="catalytic activity">
    <reaction evidence="6">
        <text>Couples ATP hydrolysis with the unwinding of duplex DNA by translocating in the 3'-5' direction.</text>
        <dbReference type="EC" id="5.6.2.4"/>
    </reaction>
</comment>